<protein>
    <submittedName>
        <fullName evidence="1">Uncharacterized protein</fullName>
    </submittedName>
</protein>
<evidence type="ECO:0000313" key="1">
    <source>
        <dbReference type="EMBL" id="QJQ03045.1"/>
    </source>
</evidence>
<dbReference type="Proteomes" id="UP000501648">
    <property type="component" value="Chromosome"/>
</dbReference>
<dbReference type="RefSeq" id="WP_017454450.1">
    <property type="nucleotide sequence ID" value="NZ_CP008956.1"/>
</dbReference>
<dbReference type="AlphaFoldDB" id="A0A6M3ZWI9"/>
<sequence length="276" mass="30943">MGLAISSDMNFNDMIHFPGHIDPQEIYLLERYTSATYLGQLRDSWQEMLDFAESRLQQSMQHLAPDYRNRALPERPDIVWGEQVLPNLRDTFDGLCAGYIKLFHGDVDGLDSAHGVRSDFKGQLEFSAEWMSQEGVRTYRRLLSQALLLARNIISTQGAYWSAGTLSPGYTPEDRGPLDAPDTWPTYRLDPAVTTQTGQRPPTTGIYVPDQSNSSAQFLRSDIEAAPECSIFLGMESLYVPGSSEKYGEQALHQTVPCTWTLVKRMAPASLASARR</sequence>
<evidence type="ECO:0000313" key="2">
    <source>
        <dbReference type="Proteomes" id="UP000501648"/>
    </source>
</evidence>
<organism evidence="1 2">
    <name type="scientific">Herbaspirillum rubrisubalbicans Os34</name>
    <dbReference type="NCBI Taxonomy" id="1235827"/>
    <lineage>
        <taxon>Bacteria</taxon>
        <taxon>Pseudomonadati</taxon>
        <taxon>Pseudomonadota</taxon>
        <taxon>Betaproteobacteria</taxon>
        <taxon>Burkholderiales</taxon>
        <taxon>Oxalobacteraceae</taxon>
        <taxon>Herbaspirillum</taxon>
    </lineage>
</organism>
<name>A0A6M3ZWI9_9BURK</name>
<dbReference type="EMBL" id="CP008956">
    <property type="protein sequence ID" value="QJQ03045.1"/>
    <property type="molecule type" value="Genomic_DNA"/>
</dbReference>
<reference evidence="1 2" key="1">
    <citation type="journal article" date="2012" name="J. Bacteriol.">
        <title>Genome sequence of the pathogenic Herbaspirillum seropedicae strain Os34, isolated from rice roots.</title>
        <authorList>
            <person name="Ye W."/>
            <person name="Ye S."/>
            <person name="Liu J."/>
            <person name="Chang S."/>
            <person name="Chen M."/>
            <person name="Zhu B."/>
            <person name="Guo L."/>
            <person name="An Q."/>
        </authorList>
    </citation>
    <scope>NUCLEOTIDE SEQUENCE [LARGE SCALE GENOMIC DNA]</scope>
    <source>
        <strain evidence="1 2">Os34</strain>
    </source>
</reference>
<accession>A0A6M3ZWI9</accession>
<gene>
    <name evidence="1" type="ORF">C798_23295</name>
</gene>
<proteinExistence type="predicted"/>